<dbReference type="GO" id="GO:0005634">
    <property type="term" value="C:nucleus"/>
    <property type="evidence" value="ECO:0007669"/>
    <property type="project" value="UniProtKB-SubCell"/>
</dbReference>
<evidence type="ECO:0000256" key="1">
    <source>
        <dbReference type="ARBA" id="ARBA00023012"/>
    </source>
</evidence>
<comment type="subcellular location">
    <subcellularLocation>
        <location evidence="2">Cytoplasm</location>
        <location evidence="2">Cytosol</location>
    </subcellularLocation>
    <subcellularLocation>
        <location evidence="2">Nucleus</location>
    </subcellularLocation>
</comment>
<keyword evidence="1 2" id="KW-0902">Two-component regulatory system</keyword>
<dbReference type="InterPro" id="IPR045871">
    <property type="entry name" value="AHP1-5/YPD1"/>
</dbReference>
<dbReference type="Proteomes" id="UP000327013">
    <property type="component" value="Chromosome 4"/>
</dbReference>
<dbReference type="GO" id="GO:0043424">
    <property type="term" value="F:protein histidine kinase binding"/>
    <property type="evidence" value="ECO:0007669"/>
    <property type="project" value="UniProtKB-UniRule"/>
</dbReference>
<gene>
    <name evidence="3" type="ORF">FH972_010057</name>
</gene>
<comment type="domain">
    <text evidence="2">Histidine-containing phosphotransfer domain (HPt) contains an active histidine that mediates the phosphotransfer.</text>
</comment>
<dbReference type="AlphaFoldDB" id="A0A660KP30"/>
<dbReference type="PANTHER" id="PTHR28242:SF40">
    <property type="entry name" value="HISTIDINE-CONTAINING PHOSPHOTRANSFER PROTEIN"/>
    <property type="match status" value="1"/>
</dbReference>
<dbReference type="EMBL" id="CM017324">
    <property type="protein sequence ID" value="KAE8037470.1"/>
    <property type="molecule type" value="Genomic_DNA"/>
</dbReference>
<dbReference type="InterPro" id="IPR036641">
    <property type="entry name" value="HPT_dom_sf"/>
</dbReference>
<keyword evidence="2" id="KW-0932">Cytokinin signaling pathway</keyword>
<dbReference type="GO" id="GO:0009736">
    <property type="term" value="P:cytokinin-activated signaling pathway"/>
    <property type="evidence" value="ECO:0007669"/>
    <property type="project" value="UniProtKB-KW"/>
</dbReference>
<dbReference type="PANTHER" id="PTHR28242">
    <property type="entry name" value="PHOSPHORELAY INTERMEDIATE PROTEIN YPD1"/>
    <property type="match status" value="1"/>
</dbReference>
<reference evidence="3 4" key="1">
    <citation type="submission" date="2019-06" db="EMBL/GenBank/DDBJ databases">
        <title>A chromosomal-level reference genome of Carpinus fangiana (Coryloideae, Betulaceae).</title>
        <authorList>
            <person name="Yang X."/>
            <person name="Wang Z."/>
            <person name="Zhang L."/>
            <person name="Hao G."/>
            <person name="Liu J."/>
            <person name="Yang Y."/>
        </authorList>
    </citation>
    <scope>NUCLEOTIDE SEQUENCE [LARGE SCALE GENOMIC DNA]</scope>
    <source>
        <strain evidence="3">Cfa_2016G</strain>
        <tissue evidence="3">Leaf</tissue>
    </source>
</reference>
<dbReference type="Gene3D" id="1.20.120.160">
    <property type="entry name" value="HPT domain"/>
    <property type="match status" value="1"/>
</dbReference>
<proteinExistence type="predicted"/>
<name>A0A660KP30_9ROSI</name>
<sequence length="137" mass="15524">MSLAIHQGMLRGFIQSMHDEGIINDQFWQLQARRPVNQPDYVVRTITSYCVSAQTLFSQLTGLVDQESVNFHQINVSARELIGAEHIKLSCGELLRASAEHDKDQPLSTLVLSMICKECGYILWNGDFIVYALVYAY</sequence>
<comment type="function">
    <text evidence="2">Functions as a two-component phosphorelay mediators between cytokinin sensor histidine kinases and response regulators (B-type ARRs). Plays an important role in propagating cytokinin signal transduction.</text>
</comment>
<evidence type="ECO:0000313" key="4">
    <source>
        <dbReference type="Proteomes" id="UP000327013"/>
    </source>
</evidence>
<dbReference type="OrthoDB" id="1670022at2759"/>
<dbReference type="GO" id="GO:0009927">
    <property type="term" value="F:histidine phosphotransfer kinase activity"/>
    <property type="evidence" value="ECO:0007669"/>
    <property type="project" value="UniProtKB-UniRule"/>
</dbReference>
<protein>
    <recommendedName>
        <fullName evidence="2">Histidine-containing phosphotransfer protein</fullName>
    </recommendedName>
</protein>
<evidence type="ECO:0000256" key="2">
    <source>
        <dbReference type="RuleBase" id="RU369004"/>
    </source>
</evidence>
<accession>A0A660KP30</accession>
<dbReference type="GO" id="GO:0005829">
    <property type="term" value="C:cytosol"/>
    <property type="evidence" value="ECO:0007669"/>
    <property type="project" value="UniProtKB-SubCell"/>
</dbReference>
<evidence type="ECO:0000313" key="3">
    <source>
        <dbReference type="EMBL" id="KAE8037470.1"/>
    </source>
</evidence>
<dbReference type="SUPFAM" id="SSF47226">
    <property type="entry name" value="Histidine-containing phosphotransfer domain, HPT domain"/>
    <property type="match status" value="1"/>
</dbReference>
<organism evidence="3 4">
    <name type="scientific">Carpinus fangiana</name>
    <dbReference type="NCBI Taxonomy" id="176857"/>
    <lineage>
        <taxon>Eukaryota</taxon>
        <taxon>Viridiplantae</taxon>
        <taxon>Streptophyta</taxon>
        <taxon>Embryophyta</taxon>
        <taxon>Tracheophyta</taxon>
        <taxon>Spermatophyta</taxon>
        <taxon>Magnoliopsida</taxon>
        <taxon>eudicotyledons</taxon>
        <taxon>Gunneridae</taxon>
        <taxon>Pentapetalae</taxon>
        <taxon>rosids</taxon>
        <taxon>fabids</taxon>
        <taxon>Fagales</taxon>
        <taxon>Betulaceae</taxon>
        <taxon>Carpinus</taxon>
    </lineage>
</organism>
<dbReference type="GO" id="GO:0000160">
    <property type="term" value="P:phosphorelay signal transduction system"/>
    <property type="evidence" value="ECO:0007669"/>
    <property type="project" value="UniProtKB-UniRule"/>
</dbReference>
<keyword evidence="4" id="KW-1185">Reference proteome</keyword>